<feature type="coiled-coil region" evidence="8">
    <location>
        <begin position="598"/>
        <end position="661"/>
    </location>
</feature>
<evidence type="ECO:0000256" key="7">
    <source>
        <dbReference type="ARBA" id="ARBA00023136"/>
    </source>
</evidence>
<dbReference type="PROSITE" id="PS50913">
    <property type="entry name" value="GRIP"/>
    <property type="match status" value="1"/>
</dbReference>
<evidence type="ECO:0000259" key="10">
    <source>
        <dbReference type="PROSITE" id="PS50913"/>
    </source>
</evidence>
<dbReference type="PhylomeDB" id="A0A0D2VZR8"/>
<dbReference type="Pfam" id="PF01094">
    <property type="entry name" value="ANF_receptor"/>
    <property type="match status" value="1"/>
</dbReference>
<accession>A0A0D2VZR8</accession>
<protein>
    <recommendedName>
        <fullName evidence="10">GRIP domain-containing protein</fullName>
    </recommendedName>
</protein>
<feature type="region of interest" description="Disordered" evidence="9">
    <location>
        <begin position="91"/>
        <end position="243"/>
    </location>
</feature>
<feature type="compositionally biased region" description="Low complexity" evidence="9">
    <location>
        <begin position="737"/>
        <end position="758"/>
    </location>
</feature>
<feature type="non-terminal residue" evidence="11">
    <location>
        <position position="1368"/>
    </location>
</feature>
<evidence type="ECO:0000256" key="4">
    <source>
        <dbReference type="ARBA" id="ARBA00022692"/>
    </source>
</evidence>
<evidence type="ECO:0000256" key="8">
    <source>
        <dbReference type="SAM" id="Coils"/>
    </source>
</evidence>
<feature type="compositionally biased region" description="Low complexity" evidence="9">
    <location>
        <begin position="207"/>
        <end position="217"/>
    </location>
</feature>
<feature type="region of interest" description="Disordered" evidence="9">
    <location>
        <begin position="858"/>
        <end position="887"/>
    </location>
</feature>
<feature type="compositionally biased region" description="Low complexity" evidence="9">
    <location>
        <begin position="91"/>
        <end position="135"/>
    </location>
</feature>
<feature type="coiled-coil region" evidence="8">
    <location>
        <begin position="902"/>
        <end position="957"/>
    </location>
</feature>
<feature type="region of interest" description="Disordered" evidence="9">
    <location>
        <begin position="1"/>
        <end position="56"/>
    </location>
</feature>
<organism evidence="11 12">
    <name type="scientific">Capsaspora owczarzaki (strain ATCC 30864)</name>
    <dbReference type="NCBI Taxonomy" id="595528"/>
    <lineage>
        <taxon>Eukaryota</taxon>
        <taxon>Filasterea</taxon>
        <taxon>Capsaspora</taxon>
    </lineage>
</organism>
<dbReference type="Gene3D" id="1.10.220.60">
    <property type="entry name" value="GRIP domain"/>
    <property type="match status" value="1"/>
</dbReference>
<evidence type="ECO:0000256" key="1">
    <source>
        <dbReference type="ARBA" id="ARBA00004184"/>
    </source>
</evidence>
<dbReference type="InterPro" id="IPR051952">
    <property type="entry name" value="Golgi-autophagy_related"/>
</dbReference>
<feature type="compositionally biased region" description="Polar residues" evidence="9">
    <location>
        <begin position="501"/>
        <end position="516"/>
    </location>
</feature>
<keyword evidence="7" id="KW-0472">Membrane</keyword>
<dbReference type="RefSeq" id="XP_011270797.1">
    <property type="nucleotide sequence ID" value="XM_011272495.1"/>
</dbReference>
<dbReference type="PANTHER" id="PTHR23157">
    <property type="entry name" value="GRIP AND COILED-COIL DOMAIN-CONTAINING PROTEIN 1"/>
    <property type="match status" value="1"/>
</dbReference>
<proteinExistence type="predicted"/>
<dbReference type="Proteomes" id="UP000008743">
    <property type="component" value="Unassembled WGS sequence"/>
</dbReference>
<feature type="region of interest" description="Disordered" evidence="9">
    <location>
        <begin position="499"/>
        <end position="563"/>
    </location>
</feature>
<keyword evidence="6 8" id="KW-0175">Coiled coil</keyword>
<dbReference type="Gene3D" id="3.40.50.2300">
    <property type="match status" value="1"/>
</dbReference>
<feature type="region of interest" description="Disordered" evidence="9">
    <location>
        <begin position="725"/>
        <end position="780"/>
    </location>
</feature>
<evidence type="ECO:0000256" key="5">
    <source>
        <dbReference type="ARBA" id="ARBA00022989"/>
    </source>
</evidence>
<comment type="subcellular location">
    <subcellularLocation>
        <location evidence="2">Cytoplasm</location>
    </subcellularLocation>
    <subcellularLocation>
        <location evidence="1">Endomembrane system</location>
        <topology evidence="1">Peripheral membrane protein</topology>
    </subcellularLocation>
</comment>
<dbReference type="Pfam" id="PF01465">
    <property type="entry name" value="GRIP"/>
    <property type="match status" value="1"/>
</dbReference>
<evidence type="ECO:0000256" key="2">
    <source>
        <dbReference type="ARBA" id="ARBA00004496"/>
    </source>
</evidence>
<feature type="compositionally biased region" description="Low complexity" evidence="9">
    <location>
        <begin position="860"/>
        <end position="877"/>
    </location>
</feature>
<dbReference type="EMBL" id="KE346374">
    <property type="protein sequence ID" value="KJE97367.1"/>
    <property type="molecule type" value="Genomic_DNA"/>
</dbReference>
<dbReference type="STRING" id="595528.A0A0D2VZR8"/>
<dbReference type="InterPro" id="IPR028082">
    <property type="entry name" value="Peripla_BP_I"/>
</dbReference>
<name>A0A0D2VZR8_CAPO3</name>
<feature type="compositionally biased region" description="Low complexity" evidence="9">
    <location>
        <begin position="20"/>
        <end position="54"/>
    </location>
</feature>
<evidence type="ECO:0000313" key="12">
    <source>
        <dbReference type="Proteomes" id="UP000008743"/>
    </source>
</evidence>
<reference evidence="12" key="1">
    <citation type="submission" date="2011-02" db="EMBL/GenBank/DDBJ databases">
        <title>The Genome Sequence of Capsaspora owczarzaki ATCC 30864.</title>
        <authorList>
            <person name="Russ C."/>
            <person name="Cuomo C."/>
            <person name="Burger G."/>
            <person name="Gray M.W."/>
            <person name="Holland P.W.H."/>
            <person name="King N."/>
            <person name="Lang F.B.F."/>
            <person name="Roger A.J."/>
            <person name="Ruiz-Trillo I."/>
            <person name="Young S.K."/>
            <person name="Zeng Q."/>
            <person name="Gargeya S."/>
            <person name="Alvarado L."/>
            <person name="Berlin A."/>
            <person name="Chapman S.B."/>
            <person name="Chen Z."/>
            <person name="Freedman E."/>
            <person name="Gellesch M."/>
            <person name="Goldberg J."/>
            <person name="Griggs A."/>
            <person name="Gujja S."/>
            <person name="Heilman E."/>
            <person name="Heiman D."/>
            <person name="Howarth C."/>
            <person name="Mehta T."/>
            <person name="Neiman D."/>
            <person name="Pearson M."/>
            <person name="Roberts A."/>
            <person name="Saif S."/>
            <person name="Shea T."/>
            <person name="Shenoy N."/>
            <person name="Sisk P."/>
            <person name="Stolte C."/>
            <person name="Sykes S."/>
            <person name="White J."/>
            <person name="Yandava C."/>
            <person name="Haas B."/>
            <person name="Nusbaum C."/>
            <person name="Birren B."/>
        </authorList>
    </citation>
    <scope>NUCLEOTIDE SEQUENCE</scope>
    <source>
        <strain evidence="12">ATCC 30864</strain>
    </source>
</reference>
<dbReference type="OrthoDB" id="1926336at2759"/>
<dbReference type="eggNOG" id="KOG0864">
    <property type="taxonomic scope" value="Eukaryota"/>
</dbReference>
<evidence type="ECO:0000313" key="11">
    <source>
        <dbReference type="EMBL" id="KJE97367.1"/>
    </source>
</evidence>
<sequence length="1368" mass="146124">MFDTLRKRIAAPTDSPQPKSTGSPNSNNSNSSSNSNNSNNSTGSASENGASTSSLEAQLQRYKKQLNSVVQAYKSLQREKDALEATLKVLTSTSDSGSAASSSSSSEPSSSQPSSSASSAAAAAATAATGPAPTSKQHASSRQDALSGADLSAGAADDGSAAGPMMGGSTNTLPAKEDQADGEDGSRQSDTAAARNDRADHAMGAAEGSEQPQPEQSEQSEHSEPSTESSEQSETDTSKLIHKHEAALGELRTQLAQADDKIKTLSRVINTISQEKANIEAGFKEDRKDLLASHRAALVDLQRESAELLESTKRSHTAEVQTLRSSLAEAQALVAQLQQQQQEQQQARQQHSQAPSIGIAEIARLEKERDALNAKLTASREATEATNALLVQERARSDLLAQQLAEAGAQNAYYNTGDRSRLESRIAEMTEIVAELESQHRSDVATAAQLRETISQLESRPFPAAEGWGDSGDLSTPPVRVVLSAVPVRAKRAPSAAKAVLQSQASEESTGSSPSPLSVIGDPLGVAEHQAAETPDSASPAKTPYPDSEEALSTPAPAPNNNSIASQAISAEFERYKTRAQAVLKGAKSREAALVKDVASLKQEVLHAKTALERASAEQLVYREQERVRFEQQLQAMSARLQQQQTEALLQRDELHEAREAETHAAMDQLQATVRANRERTIQVLAEKDGEVLQLRDTLRNISERFPDIVSQAMVRSQAQFLVSSGDEPNHAAPQFSTSNVNGSGRSTTSGGMPSSTGLNGTLSGDAPASNGRRHASDNTVLRDLVGRLADPNGRSHQQQQASQASGVELLLQQQQQQQQQQQTLFPFGEEEVARQAQLAADALLARSNSNNAIHHMDARSASSSHSDSSASVWPDSGAVSPPNSARVASEMNHLVHLATMQAKRDEELAAARRSRRELEERAAEVEERERKHLEQIQVLKDEIRRAERNDKRSNVNLEYLKNVVVRYMASPTAAAKQELVPVISAVLEMSPKERQATAIHSPFAAAAATPPQPPPPPLPHSLLQSFGNGTGGVNAVTVGVLLPFTLGVLDSEPFETAYEVTLGFLMALYDLQPLLSDAGLTVNPIIRDDQSTQSSSFIQGTALIETDDAIAVVGEVDSDLSLLLAGLGAKFRRPIISPVSGNPALTSATHYPTFVRGGINDNAHVAALCSAIDATGWDQVGIIASVDAFGLATYSAVSQCLRDLSAGERPDIQVMSSEFIPHTVTATTKLSIDETNDRIQRSGVRVIIFCGKPNVYDNYMNVSSQAAHDFFASTTFLVAHAVSTSSIGSTGGEYFPLPSPATVRALRDSFGTIPYSGVHLDTFATTRIAVMSQLANPYTQVNSWFAGSNIAIKPFQGLRYAPTYLLY</sequence>
<feature type="domain" description="GRIP" evidence="10">
    <location>
        <begin position="951"/>
        <end position="1001"/>
    </location>
</feature>
<dbReference type="InterPro" id="IPR000237">
    <property type="entry name" value="GRIP_dom"/>
</dbReference>
<keyword evidence="12" id="KW-1185">Reference proteome</keyword>
<dbReference type="GO" id="GO:0005794">
    <property type="term" value="C:Golgi apparatus"/>
    <property type="evidence" value="ECO:0007669"/>
    <property type="project" value="TreeGrafter"/>
</dbReference>
<dbReference type="InParanoid" id="A0A0D2VZR8"/>
<gene>
    <name evidence="11" type="ORF">CAOG_009064</name>
</gene>
<keyword evidence="3" id="KW-0963">Cytoplasm</keyword>
<keyword evidence="4" id="KW-0812">Transmembrane</keyword>
<feature type="compositionally biased region" description="Basic and acidic residues" evidence="9">
    <location>
        <begin position="175"/>
        <end position="187"/>
    </location>
</feature>
<dbReference type="SUPFAM" id="SSF53822">
    <property type="entry name" value="Periplasmic binding protein-like I"/>
    <property type="match status" value="1"/>
</dbReference>
<dbReference type="SMART" id="SM00755">
    <property type="entry name" value="Grip"/>
    <property type="match status" value="1"/>
</dbReference>
<dbReference type="InterPro" id="IPR001828">
    <property type="entry name" value="ANF_lig-bd_rcpt"/>
</dbReference>
<keyword evidence="5" id="KW-1133">Transmembrane helix</keyword>
<evidence type="ECO:0000256" key="6">
    <source>
        <dbReference type="ARBA" id="ARBA00023054"/>
    </source>
</evidence>
<evidence type="ECO:0000256" key="3">
    <source>
        <dbReference type="ARBA" id="ARBA00022490"/>
    </source>
</evidence>
<feature type="compositionally biased region" description="Low complexity" evidence="9">
    <location>
        <begin position="144"/>
        <end position="163"/>
    </location>
</feature>
<evidence type="ECO:0000256" key="9">
    <source>
        <dbReference type="SAM" id="MobiDB-lite"/>
    </source>
</evidence>
<dbReference type="PANTHER" id="PTHR23157:SF25">
    <property type="entry name" value="GRIP AND COILED-COIL DOMAIN-CONTAINING PROTEIN 1"/>
    <property type="match status" value="1"/>
</dbReference>